<keyword evidence="3" id="KW-1185">Reference proteome</keyword>
<gene>
    <name evidence="2" type="ORF">DWB79_06065</name>
</gene>
<dbReference type="InterPro" id="IPR003346">
    <property type="entry name" value="Transposase_20"/>
</dbReference>
<sequence length="71" mass="8000">MPRVNCSGTINKYGHITKKGNKVVRALLYRAAWAIVRSKHGGALKAKYFSREREEAIDNSDSTKKEQNCCT</sequence>
<reference evidence="2 3" key="1">
    <citation type="submission" date="2018-08" db="EMBL/GenBank/DDBJ databases">
        <authorList>
            <person name="Clegg S.R."/>
            <person name="Carter S.D."/>
            <person name="Radford A.D."/>
            <person name="Darby A."/>
            <person name="Hall N."/>
            <person name="Birtles R."/>
            <person name="Evans N.J."/>
        </authorList>
    </citation>
    <scope>NUCLEOTIDE SEQUENCE [LARGE SCALE GENOMIC DNA]</scope>
    <source>
        <strain evidence="2 3">ATCC 700293</strain>
    </source>
</reference>
<dbReference type="Pfam" id="PF02371">
    <property type="entry name" value="Transposase_20"/>
    <property type="match status" value="1"/>
</dbReference>
<dbReference type="EMBL" id="CP031393">
    <property type="protein sequence ID" value="QSH97318.1"/>
    <property type="molecule type" value="Genomic_DNA"/>
</dbReference>
<accession>A0ABX7LZ47</accession>
<organism evidence="2 3">
    <name type="scientific">Treponema medium</name>
    <dbReference type="NCBI Taxonomy" id="58231"/>
    <lineage>
        <taxon>Bacteria</taxon>
        <taxon>Pseudomonadati</taxon>
        <taxon>Spirochaetota</taxon>
        <taxon>Spirochaetia</taxon>
        <taxon>Spirochaetales</taxon>
        <taxon>Treponemataceae</taxon>
        <taxon>Treponema</taxon>
    </lineage>
</organism>
<evidence type="ECO:0000313" key="2">
    <source>
        <dbReference type="EMBL" id="QSH97318.1"/>
    </source>
</evidence>
<feature type="domain" description="Transposase IS116/IS110/IS902 C-terminal" evidence="1">
    <location>
        <begin position="2"/>
        <end position="46"/>
    </location>
</feature>
<protein>
    <submittedName>
        <fullName evidence="2">IS110 family transposase</fullName>
    </submittedName>
</protein>
<name>A0ABX7LZ47_TREMD</name>
<evidence type="ECO:0000259" key="1">
    <source>
        <dbReference type="Pfam" id="PF02371"/>
    </source>
</evidence>
<dbReference type="Proteomes" id="UP000663454">
    <property type="component" value="Chromosome"/>
</dbReference>
<proteinExistence type="predicted"/>
<evidence type="ECO:0000313" key="3">
    <source>
        <dbReference type="Proteomes" id="UP000663454"/>
    </source>
</evidence>